<dbReference type="PANTHER" id="PTHR42944:SF1">
    <property type="entry name" value="ADENINE DNA GLYCOSYLASE"/>
    <property type="match status" value="1"/>
</dbReference>
<evidence type="ECO:0000256" key="1">
    <source>
        <dbReference type="ARBA" id="ARBA00000843"/>
    </source>
</evidence>
<dbReference type="Proteomes" id="UP001596023">
    <property type="component" value="Unassembled WGS sequence"/>
</dbReference>
<evidence type="ECO:0000256" key="11">
    <source>
        <dbReference type="ARBA" id="ARBA00023014"/>
    </source>
</evidence>
<evidence type="ECO:0000256" key="13">
    <source>
        <dbReference type="ARBA" id="ARBA00023295"/>
    </source>
</evidence>
<keyword evidence="10 14" id="KW-0408">Iron</keyword>
<keyword evidence="17" id="KW-1185">Reference proteome</keyword>
<proteinExistence type="inferred from homology"/>
<dbReference type="Pfam" id="PF00730">
    <property type="entry name" value="HhH-GPD"/>
    <property type="match status" value="1"/>
</dbReference>
<keyword evidence="8 14" id="KW-0227">DNA damage</keyword>
<evidence type="ECO:0000313" key="17">
    <source>
        <dbReference type="Proteomes" id="UP001596023"/>
    </source>
</evidence>
<evidence type="ECO:0000256" key="3">
    <source>
        <dbReference type="ARBA" id="ARBA00008343"/>
    </source>
</evidence>
<dbReference type="SMART" id="SM00478">
    <property type="entry name" value="ENDO3c"/>
    <property type="match status" value="1"/>
</dbReference>
<evidence type="ECO:0000259" key="15">
    <source>
        <dbReference type="SMART" id="SM00478"/>
    </source>
</evidence>
<dbReference type="EMBL" id="JBHSGN010000136">
    <property type="protein sequence ID" value="MFC4676437.1"/>
    <property type="molecule type" value="Genomic_DNA"/>
</dbReference>
<comment type="function">
    <text evidence="2">Adenine glycosylase active on G-A mispairs. MutY also corrects error-prone DNA synthesis past GO lesions which are due to the oxidatively damaged form of guanine: 7,8-dihydro-8-oxoguanine (8-oxo-dGTP).</text>
</comment>
<keyword evidence="9 16" id="KW-0378">Hydrolase</keyword>
<dbReference type="InterPro" id="IPR003265">
    <property type="entry name" value="HhH-GPD_domain"/>
</dbReference>
<dbReference type="Pfam" id="PF14815">
    <property type="entry name" value="NUDIX_4"/>
    <property type="match status" value="1"/>
</dbReference>
<dbReference type="InterPro" id="IPR011257">
    <property type="entry name" value="DNA_glycosylase"/>
</dbReference>
<evidence type="ECO:0000256" key="8">
    <source>
        <dbReference type="ARBA" id="ARBA00022763"/>
    </source>
</evidence>
<comment type="caution">
    <text evidence="16">The sequence shown here is derived from an EMBL/GenBank/DDBJ whole genome shotgun (WGS) entry which is preliminary data.</text>
</comment>
<evidence type="ECO:0000256" key="10">
    <source>
        <dbReference type="ARBA" id="ARBA00023004"/>
    </source>
</evidence>
<protein>
    <recommendedName>
        <fullName evidence="5 14">Adenine DNA glycosylase</fullName>
        <ecNumber evidence="4 14">3.2.2.31</ecNumber>
    </recommendedName>
</protein>
<keyword evidence="12" id="KW-0234">DNA repair</keyword>
<evidence type="ECO:0000256" key="6">
    <source>
        <dbReference type="ARBA" id="ARBA00022485"/>
    </source>
</evidence>
<dbReference type="InterPro" id="IPR044298">
    <property type="entry name" value="MIG/MutY"/>
</dbReference>
<evidence type="ECO:0000256" key="9">
    <source>
        <dbReference type="ARBA" id="ARBA00022801"/>
    </source>
</evidence>
<evidence type="ECO:0000256" key="7">
    <source>
        <dbReference type="ARBA" id="ARBA00022723"/>
    </source>
</evidence>
<dbReference type="InterPro" id="IPR005760">
    <property type="entry name" value="A/G_AdeGlyc_MutY"/>
</dbReference>
<dbReference type="InterPro" id="IPR015797">
    <property type="entry name" value="NUDIX_hydrolase-like_dom_sf"/>
</dbReference>
<name>A0ABV9L1S0_9BACT</name>
<evidence type="ECO:0000256" key="12">
    <source>
        <dbReference type="ARBA" id="ARBA00023204"/>
    </source>
</evidence>
<reference evidence="17" key="1">
    <citation type="journal article" date="2019" name="Int. J. Syst. Evol. Microbiol.">
        <title>The Global Catalogue of Microorganisms (GCM) 10K type strain sequencing project: providing services to taxonomists for standard genome sequencing and annotation.</title>
        <authorList>
            <consortium name="The Broad Institute Genomics Platform"/>
            <consortium name="The Broad Institute Genome Sequencing Center for Infectious Disease"/>
            <person name="Wu L."/>
            <person name="Ma J."/>
        </authorList>
    </citation>
    <scope>NUCLEOTIDE SEQUENCE [LARGE SCALE GENOMIC DNA]</scope>
    <source>
        <strain evidence="17">CCUG 66188</strain>
    </source>
</reference>
<dbReference type="CDD" id="cd03431">
    <property type="entry name" value="NUDIX_DNA_Glycosylase_C-MutY"/>
    <property type="match status" value="1"/>
</dbReference>
<keyword evidence="7" id="KW-0479">Metal-binding</keyword>
<comment type="cofactor">
    <cofactor evidence="14">
        <name>[4Fe-4S] cluster</name>
        <dbReference type="ChEBI" id="CHEBI:49883"/>
    </cofactor>
    <text evidence="14">Binds 1 [4Fe-4S] cluster.</text>
</comment>
<dbReference type="SUPFAM" id="SSF55811">
    <property type="entry name" value="Nudix"/>
    <property type="match status" value="1"/>
</dbReference>
<evidence type="ECO:0000256" key="14">
    <source>
        <dbReference type="RuleBase" id="RU365096"/>
    </source>
</evidence>
<keyword evidence="6" id="KW-0004">4Fe-4S</keyword>
<evidence type="ECO:0000313" key="16">
    <source>
        <dbReference type="EMBL" id="MFC4676437.1"/>
    </source>
</evidence>
<dbReference type="Gene3D" id="3.90.79.10">
    <property type="entry name" value="Nucleoside Triphosphate Pyrophosphohydrolase"/>
    <property type="match status" value="1"/>
</dbReference>
<dbReference type="EC" id="3.2.2.31" evidence="4 14"/>
<dbReference type="PANTHER" id="PTHR42944">
    <property type="entry name" value="ADENINE DNA GLYCOSYLASE"/>
    <property type="match status" value="1"/>
</dbReference>
<dbReference type="InterPro" id="IPR029119">
    <property type="entry name" value="MutY_C"/>
</dbReference>
<evidence type="ECO:0000256" key="5">
    <source>
        <dbReference type="ARBA" id="ARBA00022023"/>
    </source>
</evidence>
<dbReference type="InterPro" id="IPR023170">
    <property type="entry name" value="HhH_base_excis_C"/>
</dbReference>
<dbReference type="Gene3D" id="1.10.1670.10">
    <property type="entry name" value="Helix-hairpin-Helix base-excision DNA repair enzymes (C-terminal)"/>
    <property type="match status" value="1"/>
</dbReference>
<evidence type="ECO:0000256" key="2">
    <source>
        <dbReference type="ARBA" id="ARBA00002933"/>
    </source>
</evidence>
<feature type="domain" description="HhH-GPD" evidence="15">
    <location>
        <begin position="41"/>
        <end position="192"/>
    </location>
</feature>
<keyword evidence="11" id="KW-0411">Iron-sulfur</keyword>
<accession>A0ABV9L1S0</accession>
<evidence type="ECO:0000256" key="4">
    <source>
        <dbReference type="ARBA" id="ARBA00012045"/>
    </source>
</evidence>
<dbReference type="GO" id="GO:0000701">
    <property type="term" value="F:purine-specific mismatch base pair DNA N-glycosylase activity"/>
    <property type="evidence" value="ECO:0007669"/>
    <property type="project" value="UniProtKB-EC"/>
</dbReference>
<gene>
    <name evidence="16" type="primary">mutY</name>
    <name evidence="16" type="ORF">ACFO6W_22400</name>
</gene>
<dbReference type="CDD" id="cd00056">
    <property type="entry name" value="ENDO3c"/>
    <property type="match status" value="1"/>
</dbReference>
<sequence>MSKEKDLRLSSILIRWYNDNKRELPWRDTTDPYFIWISEIILQQTRVDQGYTYFNRFVKRFPSVGLLAQAEEDEVLKLWQGLGYYSRARNLHAAAKMILEKYNGAFPRDYEGVLSLRGVGGYTAAAIVSFAYNQPYAVVDGNVFRVLSRIFAIEEPIDSTKGKKLFSQLAQELLDDKRPGLHNQAIMEFGALQCVPASPHCGDCPASVMCLAYAQGRVGVFPVKEGKQKVRARYFHYFDIRFGDGYMLLHKRTAKDIWQGLYELPLVETGDALPIEELRQADGFKKLFKDNDGAYIIEYVLQMKHILSHQAIYATFYQVTVQTVSMPGEYLKVRIEDVDEYPVSRLVHKYFEKM</sequence>
<dbReference type="NCBIfam" id="TIGR01084">
    <property type="entry name" value="mutY"/>
    <property type="match status" value="1"/>
</dbReference>
<dbReference type="Gene3D" id="1.10.340.30">
    <property type="entry name" value="Hypothetical protein, domain 2"/>
    <property type="match status" value="1"/>
</dbReference>
<comment type="catalytic activity">
    <reaction evidence="1 14">
        <text>Hydrolyzes free adenine bases from 7,8-dihydro-8-oxoguanine:adenine mismatched double-stranded DNA, leaving an apurinic site.</text>
        <dbReference type="EC" id="3.2.2.31"/>
    </reaction>
</comment>
<dbReference type="RefSeq" id="WP_380000677.1">
    <property type="nucleotide sequence ID" value="NZ_JBHSGN010000136.1"/>
</dbReference>
<keyword evidence="13 14" id="KW-0326">Glycosidase</keyword>
<dbReference type="SUPFAM" id="SSF48150">
    <property type="entry name" value="DNA-glycosylase"/>
    <property type="match status" value="1"/>
</dbReference>
<organism evidence="16 17">
    <name type="scientific">Dysgonomonas termitidis</name>
    <dbReference type="NCBI Taxonomy" id="1516126"/>
    <lineage>
        <taxon>Bacteria</taxon>
        <taxon>Pseudomonadati</taxon>
        <taxon>Bacteroidota</taxon>
        <taxon>Bacteroidia</taxon>
        <taxon>Bacteroidales</taxon>
        <taxon>Dysgonomonadaceae</taxon>
        <taxon>Dysgonomonas</taxon>
    </lineage>
</organism>
<comment type="similarity">
    <text evidence="3 14">Belongs to the Nth/MutY family.</text>
</comment>